<accession>A0ABS9ID79</accession>
<feature type="compositionally biased region" description="Basic and acidic residues" evidence="1">
    <location>
        <begin position="98"/>
        <end position="118"/>
    </location>
</feature>
<evidence type="ECO:0000313" key="3">
    <source>
        <dbReference type="Proteomes" id="UP001162905"/>
    </source>
</evidence>
<gene>
    <name evidence="2" type="ORF">L4G47_26200</name>
</gene>
<reference evidence="2" key="1">
    <citation type="submission" date="2022-01" db="EMBL/GenBank/DDBJ databases">
        <title>Pseudomonas sp. nov. isolated from Antarctic regolith.</title>
        <authorList>
            <person name="Novakova D."/>
            <person name="Sedlar K."/>
        </authorList>
    </citation>
    <scope>NUCLEOTIDE SEQUENCE</scope>
    <source>
        <strain evidence="2">P2647</strain>
    </source>
</reference>
<evidence type="ECO:0000313" key="2">
    <source>
        <dbReference type="EMBL" id="MCF7545682.1"/>
    </source>
</evidence>
<feature type="region of interest" description="Disordered" evidence="1">
    <location>
        <begin position="49"/>
        <end position="118"/>
    </location>
</feature>
<keyword evidence="3" id="KW-1185">Reference proteome</keyword>
<dbReference type="Proteomes" id="UP001162905">
    <property type="component" value="Unassembled WGS sequence"/>
</dbReference>
<name>A0ABS9ID79_9PSED</name>
<dbReference type="EMBL" id="JAKJXH010000061">
    <property type="protein sequence ID" value="MCF7545682.1"/>
    <property type="molecule type" value="Genomic_DNA"/>
</dbReference>
<evidence type="ECO:0000256" key="1">
    <source>
        <dbReference type="SAM" id="MobiDB-lite"/>
    </source>
</evidence>
<protein>
    <submittedName>
        <fullName evidence="2">Uncharacterized protein</fullName>
    </submittedName>
</protein>
<feature type="compositionally biased region" description="Low complexity" evidence="1">
    <location>
        <begin position="85"/>
        <end position="97"/>
    </location>
</feature>
<proteinExistence type="predicted"/>
<feature type="compositionally biased region" description="Basic and acidic residues" evidence="1">
    <location>
        <begin position="54"/>
        <end position="84"/>
    </location>
</feature>
<comment type="caution">
    <text evidence="2">The sequence shown here is derived from an EMBL/GenBank/DDBJ whole genome shotgun (WGS) entry which is preliminary data.</text>
</comment>
<dbReference type="RefSeq" id="WP_237254974.1">
    <property type="nucleotide sequence ID" value="NZ_JAKJXF010000004.1"/>
</dbReference>
<organism evidence="2 3">
    <name type="scientific">Pseudomonas petrae</name>
    <dbReference type="NCBI Taxonomy" id="2912190"/>
    <lineage>
        <taxon>Bacteria</taxon>
        <taxon>Pseudomonadati</taxon>
        <taxon>Pseudomonadota</taxon>
        <taxon>Gammaproteobacteria</taxon>
        <taxon>Pseudomonadales</taxon>
        <taxon>Pseudomonadaceae</taxon>
        <taxon>Pseudomonas</taxon>
    </lineage>
</organism>
<sequence length="118" mass="12105">MKIRTLWGFEGNAAKLGTASDQVRAGVTLESVEDEYAHVLIGKGLAVSVTDGAGPKENKQASAAEKKAAAEKAAAEKAEAEKAAAEQATAEQAAAEKAAADEAEAARLKALEAKKEKP</sequence>